<dbReference type="EMBL" id="RWJN01000003">
    <property type="protein sequence ID" value="TCD71700.1"/>
    <property type="molecule type" value="Genomic_DNA"/>
</dbReference>
<dbReference type="Gene3D" id="1.20.1280.50">
    <property type="match status" value="1"/>
</dbReference>
<organism evidence="2 3">
    <name type="scientific">Steccherinum ochraceum</name>
    <dbReference type="NCBI Taxonomy" id="92696"/>
    <lineage>
        <taxon>Eukaryota</taxon>
        <taxon>Fungi</taxon>
        <taxon>Dikarya</taxon>
        <taxon>Basidiomycota</taxon>
        <taxon>Agaricomycotina</taxon>
        <taxon>Agaricomycetes</taxon>
        <taxon>Polyporales</taxon>
        <taxon>Steccherinaceae</taxon>
        <taxon>Steccherinum</taxon>
    </lineage>
</organism>
<sequence length="573" mass="64545">MSTTGSSAELKPEQRPVFLTGITSLPHELLAQIFSLYVADYLLGLTDVSGFSPSHPYRWTRITHVCRRWRNIALHMPLLWTHVVFSAAWHVHAIPEMIARAGDRALSLEAKEVRYLQGSHRSRAIKPIFQNIPQACSLRLQIPLDTFQTLVDDIETPHAIHLHAMILYNPSNHNSLPHSVQFAWDLPNLQELILSKFTLDWTSPLMQRRQLTKLVVNDPGVLQSVADVSAALRELSELRYLQLVFLRRGISLAPTRSAERDTKFPHLTFLHLHMAACDMVYLLESFALPVTTVAELEARWDSEGSSPTSDQQLPLRVAEILRGTLAGGTPSIIPIRGLSIQQYHAICDELLLDFYTAPILVEDHLTTWQPTPLGASPKTAPQIRFSLPAYIIEDTIDLFDNYLTHFSLTEVETVHLSNDISGPFQYVLKNMPSVSALRFYDKTSPSTREEDVLEVLSAQAGDNSGDSDTVTWLAPQLDTLVLRNISRSSSAWIGLADVLASRSQCGFPVRSVDIRFAAGLKRKDVAEMRERLGSVGCEIRWDERERPEQIKEELYIRPDPSGLFLDGTLLRLR</sequence>
<name>A0A4R0RS02_9APHY</name>
<keyword evidence="3" id="KW-1185">Reference proteome</keyword>
<dbReference type="InterPro" id="IPR001810">
    <property type="entry name" value="F-box_dom"/>
</dbReference>
<gene>
    <name evidence="2" type="ORF">EIP91_005466</name>
</gene>
<proteinExistence type="predicted"/>
<evidence type="ECO:0000313" key="3">
    <source>
        <dbReference type="Proteomes" id="UP000292702"/>
    </source>
</evidence>
<accession>A0A4R0RS02</accession>
<dbReference type="AlphaFoldDB" id="A0A4R0RS02"/>
<dbReference type="Pfam" id="PF12937">
    <property type="entry name" value="F-box-like"/>
    <property type="match status" value="1"/>
</dbReference>
<dbReference type="SUPFAM" id="SSF81383">
    <property type="entry name" value="F-box domain"/>
    <property type="match status" value="1"/>
</dbReference>
<evidence type="ECO:0000313" key="2">
    <source>
        <dbReference type="EMBL" id="TCD71700.1"/>
    </source>
</evidence>
<comment type="caution">
    <text evidence="2">The sequence shown here is derived from an EMBL/GenBank/DDBJ whole genome shotgun (WGS) entry which is preliminary data.</text>
</comment>
<dbReference type="Proteomes" id="UP000292702">
    <property type="component" value="Unassembled WGS sequence"/>
</dbReference>
<dbReference type="InterPro" id="IPR036047">
    <property type="entry name" value="F-box-like_dom_sf"/>
</dbReference>
<dbReference type="OrthoDB" id="2791066at2759"/>
<protein>
    <recommendedName>
        <fullName evidence="1">F-box domain-containing protein</fullName>
    </recommendedName>
</protein>
<feature type="domain" description="F-box" evidence="1">
    <location>
        <begin position="22"/>
        <end position="85"/>
    </location>
</feature>
<evidence type="ECO:0000259" key="1">
    <source>
        <dbReference type="Pfam" id="PF12937"/>
    </source>
</evidence>
<reference evidence="2 3" key="1">
    <citation type="submission" date="2018-11" db="EMBL/GenBank/DDBJ databases">
        <title>Genome assembly of Steccherinum ochraceum LE-BIN_3174, the white-rot fungus of the Steccherinaceae family (The Residual Polyporoid clade, Polyporales, Basidiomycota).</title>
        <authorList>
            <person name="Fedorova T.V."/>
            <person name="Glazunova O.A."/>
            <person name="Landesman E.O."/>
            <person name="Moiseenko K.V."/>
            <person name="Psurtseva N.V."/>
            <person name="Savinova O.S."/>
            <person name="Shakhova N.V."/>
            <person name="Tyazhelova T.V."/>
            <person name="Vasina D.V."/>
        </authorList>
    </citation>
    <scope>NUCLEOTIDE SEQUENCE [LARGE SCALE GENOMIC DNA]</scope>
    <source>
        <strain evidence="2 3">LE-BIN_3174</strain>
    </source>
</reference>